<dbReference type="AlphaFoldDB" id="A0A0F8E3T4"/>
<feature type="domain" description="Arginine repressor DNA-binding" evidence="1">
    <location>
        <begin position="41"/>
        <end position="80"/>
    </location>
</feature>
<dbReference type="Gene3D" id="1.10.10.10">
    <property type="entry name" value="Winged helix-like DNA-binding domain superfamily/Winged helix DNA-binding domain"/>
    <property type="match status" value="1"/>
</dbReference>
<dbReference type="InterPro" id="IPR020900">
    <property type="entry name" value="Arg_repress_DNA-bd"/>
</dbReference>
<dbReference type="SUPFAM" id="SSF46785">
    <property type="entry name" value="Winged helix' DNA-binding domain"/>
    <property type="match status" value="1"/>
</dbReference>
<evidence type="ECO:0000259" key="1">
    <source>
        <dbReference type="Pfam" id="PF01316"/>
    </source>
</evidence>
<dbReference type="InterPro" id="IPR036390">
    <property type="entry name" value="WH_DNA-bd_sf"/>
</dbReference>
<dbReference type="PATRIC" id="fig|2209.61.peg.3330"/>
<protein>
    <recommendedName>
        <fullName evidence="1">Arginine repressor DNA-binding domain-containing protein</fullName>
    </recommendedName>
</protein>
<proteinExistence type="predicted"/>
<gene>
    <name evidence="2" type="ORF">DU52_15465</name>
</gene>
<organism evidence="2 3">
    <name type="scientific">Methanosarcina mazei</name>
    <name type="common">Methanosarcina frisia</name>
    <dbReference type="NCBI Taxonomy" id="2209"/>
    <lineage>
        <taxon>Archaea</taxon>
        <taxon>Methanobacteriati</taxon>
        <taxon>Methanobacteriota</taxon>
        <taxon>Stenosarchaea group</taxon>
        <taxon>Methanomicrobia</taxon>
        <taxon>Methanosarcinales</taxon>
        <taxon>Methanosarcinaceae</taxon>
        <taxon>Methanosarcina</taxon>
    </lineage>
</organism>
<accession>A0A0F8E3T4</accession>
<dbReference type="GO" id="GO:0006525">
    <property type="term" value="P:arginine metabolic process"/>
    <property type="evidence" value="ECO:0007669"/>
    <property type="project" value="InterPro"/>
</dbReference>
<sequence>MNNIFLITFSMHNYIYYAYQSYSMSRPKKQIPLKDVKIKGLKTLIKEGKTQEQIADYYRKHDINVDQATISRRISEIEKVTEDDDTR</sequence>
<dbReference type="EMBL" id="JJPA01000071">
    <property type="protein sequence ID" value="KKG35337.1"/>
    <property type="molecule type" value="Genomic_DNA"/>
</dbReference>
<comment type="caution">
    <text evidence="2">The sequence shown here is derived from an EMBL/GenBank/DDBJ whole genome shotgun (WGS) entry which is preliminary data.</text>
</comment>
<dbReference type="Proteomes" id="UP000034399">
    <property type="component" value="Unassembled WGS sequence"/>
</dbReference>
<name>A0A0F8E3T4_METMZ</name>
<reference evidence="2 3" key="1">
    <citation type="journal article" date="2015" name="ISME J.">
        <title>Genomic and phenotypic differentiation among Methanosarcina mazei populations from Columbia River sediment.</title>
        <authorList>
            <person name="Youngblut N.D."/>
            <person name="Wirth J.S."/>
            <person name="Henriksen J.R."/>
            <person name="Smith M."/>
            <person name="Simon H."/>
            <person name="Metcalf W.W."/>
            <person name="Whitaker R.J."/>
        </authorList>
    </citation>
    <scope>NUCLEOTIDE SEQUENCE [LARGE SCALE GENOMIC DNA]</scope>
    <source>
        <strain evidence="2 3">3.F.A.1A.1</strain>
    </source>
</reference>
<dbReference type="Pfam" id="PF01316">
    <property type="entry name" value="Arg_repressor"/>
    <property type="match status" value="1"/>
</dbReference>
<dbReference type="InterPro" id="IPR036388">
    <property type="entry name" value="WH-like_DNA-bd_sf"/>
</dbReference>
<evidence type="ECO:0000313" key="2">
    <source>
        <dbReference type="EMBL" id="KKG35337.1"/>
    </source>
</evidence>
<evidence type="ECO:0000313" key="3">
    <source>
        <dbReference type="Proteomes" id="UP000034399"/>
    </source>
</evidence>
<dbReference type="GO" id="GO:0003700">
    <property type="term" value="F:DNA-binding transcription factor activity"/>
    <property type="evidence" value="ECO:0007669"/>
    <property type="project" value="InterPro"/>
</dbReference>